<feature type="domain" description="DUF4097" evidence="1">
    <location>
        <begin position="125"/>
        <end position="248"/>
    </location>
</feature>
<proteinExistence type="predicted"/>
<dbReference type="InterPro" id="IPR025164">
    <property type="entry name" value="Toastrack_DUF4097"/>
</dbReference>
<dbReference type="EMBL" id="DVJJ01000108">
    <property type="protein sequence ID" value="HIS65125.1"/>
    <property type="molecule type" value="Genomic_DNA"/>
</dbReference>
<protein>
    <recommendedName>
        <fullName evidence="1">DUF4097 domain-containing protein</fullName>
    </recommendedName>
</protein>
<evidence type="ECO:0000259" key="1">
    <source>
        <dbReference type="Pfam" id="PF13349"/>
    </source>
</evidence>
<dbReference type="Proteomes" id="UP000886741">
    <property type="component" value="Unassembled WGS sequence"/>
</dbReference>
<evidence type="ECO:0000313" key="3">
    <source>
        <dbReference type="Proteomes" id="UP000886741"/>
    </source>
</evidence>
<sequence>MNNRTLLWIRLVVLILSFVAVLAAAVVAMTGGKFSVSLIGDGKLAAEASFSDVTDIAVEGRTCAVEIVAGTGPDVVARYYTGGLLPAETPVWEQTGGTLRVTTSKGNFLSGGRLVLEVPEDDALNYQLDTISGGIRVSVGGSALTVQCTTGSVKVYEPFQSLDVETTTGSVKVTADGSTTRCRLESTTGSIKLALEDVPGYTLTAESTTSSVKDEYNGLSYERSVSGAVWGNGSLAVEAESTTGSIKLTDW</sequence>
<dbReference type="AlphaFoldDB" id="A0A9D1JT76"/>
<dbReference type="Pfam" id="PF13349">
    <property type="entry name" value="DUF4097"/>
    <property type="match status" value="1"/>
</dbReference>
<reference evidence="2" key="2">
    <citation type="journal article" date="2021" name="PeerJ">
        <title>Extensive microbial diversity within the chicken gut microbiome revealed by metagenomics and culture.</title>
        <authorList>
            <person name="Gilroy R."/>
            <person name="Ravi A."/>
            <person name="Getino M."/>
            <person name="Pursley I."/>
            <person name="Horton D.L."/>
            <person name="Alikhan N.F."/>
            <person name="Baker D."/>
            <person name="Gharbi K."/>
            <person name="Hall N."/>
            <person name="Watson M."/>
            <person name="Adriaenssens E.M."/>
            <person name="Foster-Nyarko E."/>
            <person name="Jarju S."/>
            <person name="Secka A."/>
            <person name="Antonio M."/>
            <person name="Oren A."/>
            <person name="Chaudhuri R.R."/>
            <person name="La Ragione R."/>
            <person name="Hildebrand F."/>
            <person name="Pallen M.J."/>
        </authorList>
    </citation>
    <scope>NUCLEOTIDE SEQUENCE</scope>
    <source>
        <strain evidence="2">ChiBcec16-1751</strain>
    </source>
</reference>
<name>A0A9D1JT76_9FIRM</name>
<comment type="caution">
    <text evidence="2">The sequence shown here is derived from an EMBL/GenBank/DDBJ whole genome shotgun (WGS) entry which is preliminary data.</text>
</comment>
<reference evidence="2" key="1">
    <citation type="submission" date="2020-10" db="EMBL/GenBank/DDBJ databases">
        <authorList>
            <person name="Gilroy R."/>
        </authorList>
    </citation>
    <scope>NUCLEOTIDE SEQUENCE</scope>
    <source>
        <strain evidence="2">ChiBcec16-1751</strain>
    </source>
</reference>
<accession>A0A9D1JT76</accession>
<evidence type="ECO:0000313" key="2">
    <source>
        <dbReference type="EMBL" id="HIS65125.1"/>
    </source>
</evidence>
<gene>
    <name evidence="2" type="ORF">IAA83_07130</name>
</gene>
<organism evidence="2 3">
    <name type="scientific">Candidatus Avoscillospira avistercoris</name>
    <dbReference type="NCBI Taxonomy" id="2840707"/>
    <lineage>
        <taxon>Bacteria</taxon>
        <taxon>Bacillati</taxon>
        <taxon>Bacillota</taxon>
        <taxon>Clostridia</taxon>
        <taxon>Eubacteriales</taxon>
        <taxon>Oscillospiraceae</taxon>
        <taxon>Oscillospiraceae incertae sedis</taxon>
        <taxon>Candidatus Avoscillospira</taxon>
    </lineage>
</organism>